<evidence type="ECO:0000313" key="1">
    <source>
        <dbReference type="EMBL" id="CAI5450070.1"/>
    </source>
</evidence>
<evidence type="ECO:0000313" key="2">
    <source>
        <dbReference type="Proteomes" id="UP001152747"/>
    </source>
</evidence>
<reference evidence="1" key="1">
    <citation type="submission" date="2022-11" db="EMBL/GenBank/DDBJ databases">
        <authorList>
            <person name="Kikuchi T."/>
        </authorList>
    </citation>
    <scope>NUCLEOTIDE SEQUENCE</scope>
    <source>
        <strain evidence="1">PS1010</strain>
    </source>
</reference>
<gene>
    <name evidence="1" type="ORF">CAMP_LOCUS12707</name>
</gene>
<accession>A0A9P1N3J5</accession>
<protein>
    <recommendedName>
        <fullName evidence="3">Nucleotide-diphospho-sugar transferase domain-containing protein</fullName>
    </recommendedName>
</protein>
<dbReference type="Gene3D" id="3.90.550.10">
    <property type="entry name" value="Spore Coat Polysaccharide Biosynthesis Protein SpsA, Chain A"/>
    <property type="match status" value="1"/>
</dbReference>
<name>A0A9P1N3J5_9PELO</name>
<sequence length="328" mass="38137">MKFTENSYNFGAKSRKIAIVVVITAGTSQENYEIAIKSVQCYAKIQGYDFLRVMDDKFNCNHKDKFFRRHCVAAKILPKYDAILFLDADIGVVNPKKRIEEYMDDNIDVTFYDRFYNWEIMAGSYIARNTPYAVKLLKDFADYEYQLPNSFHGTDNGAIHLFLAKQLLPNASVEIENCEKIYKKSVDFVDVFTYEACIRSIFGVSEKFGKVRILKKGTGWARDDWLSSGIWNQERDFMLHGWKMNQLVEVPEGEKISPTRMKTDQWYNPFLGPFDISKCSPQNATWQYDVRLIGTRQAIEKNLLDFEKEVALEQLKSFSRILNLLGLK</sequence>
<dbReference type="PANTHER" id="PTHR31562">
    <property type="entry name" value="PROTEIN CBG18972"/>
    <property type="match status" value="1"/>
</dbReference>
<proteinExistence type="predicted"/>
<dbReference type="PANTHER" id="PTHR31562:SF13">
    <property type="entry name" value="NUCLEOTID_TRANS DOMAIN-CONTAINING PROTEIN-RELATED"/>
    <property type="match status" value="1"/>
</dbReference>
<dbReference type="Proteomes" id="UP001152747">
    <property type="component" value="Unassembled WGS sequence"/>
</dbReference>
<dbReference type="AlphaFoldDB" id="A0A9P1N3J5"/>
<dbReference type="Pfam" id="PF03314">
    <property type="entry name" value="DUF273"/>
    <property type="match status" value="1"/>
</dbReference>
<dbReference type="EMBL" id="CANHGI010000005">
    <property type="protein sequence ID" value="CAI5450070.1"/>
    <property type="molecule type" value="Genomic_DNA"/>
</dbReference>
<organism evidence="1 2">
    <name type="scientific">Caenorhabditis angaria</name>
    <dbReference type="NCBI Taxonomy" id="860376"/>
    <lineage>
        <taxon>Eukaryota</taxon>
        <taxon>Metazoa</taxon>
        <taxon>Ecdysozoa</taxon>
        <taxon>Nematoda</taxon>
        <taxon>Chromadorea</taxon>
        <taxon>Rhabditida</taxon>
        <taxon>Rhabditina</taxon>
        <taxon>Rhabditomorpha</taxon>
        <taxon>Rhabditoidea</taxon>
        <taxon>Rhabditidae</taxon>
        <taxon>Peloderinae</taxon>
        <taxon>Caenorhabditis</taxon>
    </lineage>
</organism>
<dbReference type="InterPro" id="IPR004988">
    <property type="entry name" value="DUF273"/>
</dbReference>
<keyword evidence="2" id="KW-1185">Reference proteome</keyword>
<comment type="caution">
    <text evidence="1">The sequence shown here is derived from an EMBL/GenBank/DDBJ whole genome shotgun (WGS) entry which is preliminary data.</text>
</comment>
<dbReference type="InterPro" id="IPR029044">
    <property type="entry name" value="Nucleotide-diphossugar_trans"/>
</dbReference>
<dbReference type="OrthoDB" id="407658at2759"/>
<dbReference type="SUPFAM" id="SSF53448">
    <property type="entry name" value="Nucleotide-diphospho-sugar transferases"/>
    <property type="match status" value="1"/>
</dbReference>
<evidence type="ECO:0008006" key="3">
    <source>
        <dbReference type="Google" id="ProtNLM"/>
    </source>
</evidence>